<keyword evidence="2" id="KW-0732">Signal</keyword>
<accession>A0A431U1Q2</accession>
<feature type="domain" description="Outer membrane protein beta-barrel" evidence="3">
    <location>
        <begin position="18"/>
        <end position="219"/>
    </location>
</feature>
<evidence type="ECO:0000313" key="5">
    <source>
        <dbReference type="Proteomes" id="UP000282184"/>
    </source>
</evidence>
<comment type="caution">
    <text evidence="4">The sequence shown here is derived from an EMBL/GenBank/DDBJ whole genome shotgun (WGS) entry which is preliminary data.</text>
</comment>
<sequence>MRFSLLCAGLLLAAGTAQAQVYLSAGPTVGYSYTSFDNGADNIYLHGPTFQQHGLWRPQGGLTFNARLGHFALQPSVLFVQKGNESHYTAEGRYQGQVYYRRFEQSTKINYLEIPLNLVASLGREGRGLQVLAGPYLAVTLSGKEHTRDFPDGPAPTSTNPELNPSATHEATWDYTVGKPENNQGYSPALRRTDWGGNAGLGYALGRWQLQATYSRSLRGKPSPTPNPTYAYLPHRTYQLRLSYLLGGQREHKLPGFLSFLNLKPAQ</sequence>
<gene>
    <name evidence="4" type="ORF">EJV47_13475</name>
</gene>
<evidence type="ECO:0000259" key="3">
    <source>
        <dbReference type="Pfam" id="PF13568"/>
    </source>
</evidence>
<feature type="region of interest" description="Disordered" evidence="1">
    <location>
        <begin position="145"/>
        <end position="167"/>
    </location>
</feature>
<reference evidence="4 5" key="1">
    <citation type="submission" date="2018-12" db="EMBL/GenBank/DDBJ databases">
        <title>Hymenobacter gummosus sp. nov., isolated from a spring.</title>
        <authorList>
            <person name="Nie L."/>
        </authorList>
    </citation>
    <scope>NUCLEOTIDE SEQUENCE [LARGE SCALE GENOMIC DNA]</scope>
    <source>
        <strain evidence="4 5">KCTC 52166</strain>
    </source>
</reference>
<dbReference type="Proteomes" id="UP000282184">
    <property type="component" value="Unassembled WGS sequence"/>
</dbReference>
<feature type="signal peptide" evidence="2">
    <location>
        <begin position="1"/>
        <end position="19"/>
    </location>
</feature>
<feature type="compositionally biased region" description="Polar residues" evidence="1">
    <location>
        <begin position="156"/>
        <end position="167"/>
    </location>
</feature>
<dbReference type="InterPro" id="IPR025665">
    <property type="entry name" value="Beta-barrel_OMP_2"/>
</dbReference>
<dbReference type="Pfam" id="PF13568">
    <property type="entry name" value="OMP_b-brl_2"/>
    <property type="match status" value="1"/>
</dbReference>
<evidence type="ECO:0000256" key="1">
    <source>
        <dbReference type="SAM" id="MobiDB-lite"/>
    </source>
</evidence>
<evidence type="ECO:0000313" key="4">
    <source>
        <dbReference type="EMBL" id="RTQ49153.1"/>
    </source>
</evidence>
<dbReference type="EMBL" id="RXOF01000007">
    <property type="protein sequence ID" value="RTQ49153.1"/>
    <property type="molecule type" value="Genomic_DNA"/>
</dbReference>
<keyword evidence="5" id="KW-1185">Reference proteome</keyword>
<dbReference type="AlphaFoldDB" id="A0A431U1Q2"/>
<organism evidence="4 5">
    <name type="scientific">Hymenobacter gummosus</name>
    <dbReference type="NCBI Taxonomy" id="1776032"/>
    <lineage>
        <taxon>Bacteria</taxon>
        <taxon>Pseudomonadati</taxon>
        <taxon>Bacteroidota</taxon>
        <taxon>Cytophagia</taxon>
        <taxon>Cytophagales</taxon>
        <taxon>Hymenobacteraceae</taxon>
        <taxon>Hymenobacter</taxon>
    </lineage>
</organism>
<proteinExistence type="predicted"/>
<protein>
    <submittedName>
        <fullName evidence="4">PorT family protein</fullName>
    </submittedName>
</protein>
<name>A0A431U1Q2_9BACT</name>
<dbReference type="OrthoDB" id="949314at2"/>
<dbReference type="RefSeq" id="WP_126693684.1">
    <property type="nucleotide sequence ID" value="NZ_RXOF01000007.1"/>
</dbReference>
<evidence type="ECO:0000256" key="2">
    <source>
        <dbReference type="SAM" id="SignalP"/>
    </source>
</evidence>
<feature type="chain" id="PRO_5019097317" evidence="2">
    <location>
        <begin position="20"/>
        <end position="267"/>
    </location>
</feature>